<keyword evidence="3" id="KW-1185">Reference proteome</keyword>
<evidence type="ECO:0000313" key="3">
    <source>
        <dbReference type="Proteomes" id="UP000800093"/>
    </source>
</evidence>
<dbReference type="EMBL" id="ML986607">
    <property type="protein sequence ID" value="KAF2265424.1"/>
    <property type="molecule type" value="Genomic_DNA"/>
</dbReference>
<dbReference type="AlphaFoldDB" id="A0A9P4N6Z4"/>
<evidence type="ECO:0000313" key="2">
    <source>
        <dbReference type="EMBL" id="KAF2265424.1"/>
    </source>
</evidence>
<keyword evidence="1" id="KW-0732">Signal</keyword>
<accession>A0A9P4N6Z4</accession>
<feature type="signal peptide" evidence="1">
    <location>
        <begin position="1"/>
        <end position="15"/>
    </location>
</feature>
<evidence type="ECO:0008006" key="4">
    <source>
        <dbReference type="Google" id="ProtNLM"/>
    </source>
</evidence>
<organism evidence="2 3">
    <name type="scientific">Lojkania enalia</name>
    <dbReference type="NCBI Taxonomy" id="147567"/>
    <lineage>
        <taxon>Eukaryota</taxon>
        <taxon>Fungi</taxon>
        <taxon>Dikarya</taxon>
        <taxon>Ascomycota</taxon>
        <taxon>Pezizomycotina</taxon>
        <taxon>Dothideomycetes</taxon>
        <taxon>Pleosporomycetidae</taxon>
        <taxon>Pleosporales</taxon>
        <taxon>Pleosporales incertae sedis</taxon>
        <taxon>Lojkania</taxon>
    </lineage>
</organism>
<name>A0A9P4N6Z4_9PLEO</name>
<gene>
    <name evidence="2" type="ORF">CC78DRAFT_532485</name>
</gene>
<evidence type="ECO:0000256" key="1">
    <source>
        <dbReference type="SAM" id="SignalP"/>
    </source>
</evidence>
<dbReference type="Proteomes" id="UP000800093">
    <property type="component" value="Unassembled WGS sequence"/>
</dbReference>
<dbReference type="OrthoDB" id="10445242at2759"/>
<sequence>MHPLTPLLLLPLTLALPQPENPTPTLPAILLDRQATPTTFYGTCHTSTPTNNIPRGICTVTSPAPMASAGLLLGCNSGTLSSRLLNCTSDGSIGMPWDASVFCANFLLAEWSRGF</sequence>
<comment type="caution">
    <text evidence="2">The sequence shown here is derived from an EMBL/GenBank/DDBJ whole genome shotgun (WGS) entry which is preliminary data.</text>
</comment>
<feature type="chain" id="PRO_5040221526" description="Cyanovirin-N domain-containing protein" evidence="1">
    <location>
        <begin position="16"/>
        <end position="115"/>
    </location>
</feature>
<proteinExistence type="predicted"/>
<protein>
    <recommendedName>
        <fullName evidence="4">Cyanovirin-N domain-containing protein</fullName>
    </recommendedName>
</protein>
<reference evidence="3" key="1">
    <citation type="journal article" date="2020" name="Stud. Mycol.">
        <title>101 Dothideomycetes genomes: A test case for predicting lifestyles and emergence of pathogens.</title>
        <authorList>
            <person name="Haridas S."/>
            <person name="Albert R."/>
            <person name="Binder M."/>
            <person name="Bloem J."/>
            <person name="LaButti K."/>
            <person name="Salamov A."/>
            <person name="Andreopoulos B."/>
            <person name="Baker S."/>
            <person name="Barry K."/>
            <person name="Bills G."/>
            <person name="Bluhm B."/>
            <person name="Cannon C."/>
            <person name="Castanera R."/>
            <person name="Culley D."/>
            <person name="Daum C."/>
            <person name="Ezra D."/>
            <person name="Gonzalez J."/>
            <person name="Henrissat B."/>
            <person name="Kuo A."/>
            <person name="Liang C."/>
            <person name="Lipzen A."/>
            <person name="Lutzoni F."/>
            <person name="Magnuson J."/>
            <person name="Mondo S."/>
            <person name="Nolan M."/>
            <person name="Ohm R."/>
            <person name="Pangilinan J."/>
            <person name="Park H.-J."/>
            <person name="Ramirez L."/>
            <person name="Alfaro M."/>
            <person name="Sun H."/>
            <person name="Tritt A."/>
            <person name="Yoshinaga Y."/>
            <person name="Zwiers L.-H."/>
            <person name="Turgeon B."/>
            <person name="Goodwin S."/>
            <person name="Spatafora J."/>
            <person name="Crous P."/>
            <person name="Grigoriev I."/>
        </authorList>
    </citation>
    <scope>NUCLEOTIDE SEQUENCE [LARGE SCALE GENOMIC DNA]</scope>
    <source>
        <strain evidence="3">CBS 304.66</strain>
    </source>
</reference>